<evidence type="ECO:0000313" key="3">
    <source>
        <dbReference type="EMBL" id="ASD63998.1"/>
    </source>
</evidence>
<feature type="chain" id="PRO_5013232664" description="Outer membrane protein beta-barrel domain-containing protein" evidence="2">
    <location>
        <begin position="19"/>
        <end position="194"/>
    </location>
</feature>
<evidence type="ECO:0000313" key="4">
    <source>
        <dbReference type="Proteomes" id="UP000197003"/>
    </source>
</evidence>
<feature type="region of interest" description="Disordered" evidence="1">
    <location>
        <begin position="41"/>
        <end position="60"/>
    </location>
</feature>
<dbReference type="RefSeq" id="WP_088565497.1">
    <property type="nucleotide sequence ID" value="NZ_CP020946.1"/>
</dbReference>
<dbReference type="EMBL" id="CP020946">
    <property type="protein sequence ID" value="ASD63998.1"/>
    <property type="molecule type" value="Genomic_DNA"/>
</dbReference>
<name>A0A1Z3N954_BDEBC</name>
<protein>
    <recommendedName>
        <fullName evidence="5">Outer membrane protein beta-barrel domain-containing protein</fullName>
    </recommendedName>
</protein>
<proteinExistence type="predicted"/>
<keyword evidence="2" id="KW-0732">Signal</keyword>
<evidence type="ECO:0008006" key="5">
    <source>
        <dbReference type="Google" id="ProtNLM"/>
    </source>
</evidence>
<accession>A0A1Z3N954</accession>
<dbReference type="OrthoDB" id="9903343at2"/>
<dbReference type="Proteomes" id="UP000197003">
    <property type="component" value="Chromosome"/>
</dbReference>
<gene>
    <name evidence="3" type="ORF">B9G79_10690</name>
</gene>
<evidence type="ECO:0000256" key="1">
    <source>
        <dbReference type="SAM" id="MobiDB-lite"/>
    </source>
</evidence>
<reference evidence="3 4" key="1">
    <citation type="submission" date="2017-04" db="EMBL/GenBank/DDBJ databases">
        <title>Whole genome sequence of Bdellovibrio bacteriovorus strain SSB218315.</title>
        <authorList>
            <person name="Oyedara O."/>
            <person name="Rodriguez-Perez M.A."/>
        </authorList>
    </citation>
    <scope>NUCLEOTIDE SEQUENCE [LARGE SCALE GENOMIC DNA]</scope>
    <source>
        <strain evidence="3 4">SSB218315</strain>
    </source>
</reference>
<feature type="signal peptide" evidence="2">
    <location>
        <begin position="1"/>
        <end position="18"/>
    </location>
</feature>
<dbReference type="AlphaFoldDB" id="A0A1Z3N954"/>
<sequence>MKHLIAALVLTTSANAFAQETPAQESRQDLRKRTHGMTWEMSSSNTKLKNKDTNAESETTSTETKFGYLYNFGRFELGGAFSSATDKNEDTGDKTTAGTFELIGQVNIIKNEPGEDLIPYAALSLGSLVMESGTVEAKGSTASLGFGLKWFPLSEIFALKAELGAGSATIKDDNSDVELEVKASYFNVGWAFYF</sequence>
<organism evidence="3 4">
    <name type="scientific">Bdellovibrio bacteriovorus</name>
    <dbReference type="NCBI Taxonomy" id="959"/>
    <lineage>
        <taxon>Bacteria</taxon>
        <taxon>Pseudomonadati</taxon>
        <taxon>Bdellovibrionota</taxon>
        <taxon>Bdellovibrionia</taxon>
        <taxon>Bdellovibrionales</taxon>
        <taxon>Pseudobdellovibrionaceae</taxon>
        <taxon>Bdellovibrio</taxon>
    </lineage>
</organism>
<evidence type="ECO:0000256" key="2">
    <source>
        <dbReference type="SAM" id="SignalP"/>
    </source>
</evidence>